<evidence type="ECO:0000313" key="10">
    <source>
        <dbReference type="Proteomes" id="UP000271008"/>
    </source>
</evidence>
<keyword evidence="3 6" id="KW-0560">Oxidoreductase</keyword>
<dbReference type="EC" id="1.6.5.-" evidence="6"/>
<evidence type="ECO:0000313" key="9">
    <source>
        <dbReference type="EMBL" id="RRD74072.1"/>
    </source>
</evidence>
<feature type="binding site" evidence="6">
    <location>
        <position position="9"/>
    </location>
    <ligand>
        <name>FMN</name>
        <dbReference type="ChEBI" id="CHEBI:58210"/>
    </ligand>
</feature>
<dbReference type="Gene3D" id="3.40.50.360">
    <property type="match status" value="1"/>
</dbReference>
<feature type="domain" description="Flavodoxin-like fold" evidence="7">
    <location>
        <begin position="1"/>
        <end position="194"/>
    </location>
</feature>
<comment type="function">
    <text evidence="6">Quinone reductase that provides resistance to thiol-specific stress caused by electrophilic quinones.</text>
</comment>
<proteinExistence type="inferred from homology"/>
<dbReference type="InterPro" id="IPR029039">
    <property type="entry name" value="Flavoprotein-like_sf"/>
</dbReference>
<evidence type="ECO:0000256" key="5">
    <source>
        <dbReference type="ARBA" id="ARBA00048542"/>
    </source>
</evidence>
<dbReference type="SUPFAM" id="SSF52218">
    <property type="entry name" value="Flavoproteins"/>
    <property type="match status" value="1"/>
</dbReference>
<dbReference type="Pfam" id="PF02525">
    <property type="entry name" value="Flavodoxin_2"/>
    <property type="match status" value="1"/>
</dbReference>
<dbReference type="RefSeq" id="WP_022646094.1">
    <property type="nucleotide sequence ID" value="NZ_AP022098.1"/>
</dbReference>
<dbReference type="InterPro" id="IPR023048">
    <property type="entry name" value="NADH:quinone_OxRdtase_FMN_depd"/>
</dbReference>
<accession>A0A0A1A8X5</accession>
<name>A0A0A1A8X5_ECOLX</name>
<evidence type="ECO:0000256" key="6">
    <source>
        <dbReference type="HAMAP-Rule" id="MF_01216"/>
    </source>
</evidence>
<sequence length="209" mass="22915">MKILHIDSSPMLKHSSSRKLSQALVEALCQRFAQATIIHRDVGLTPPPHLREETFLALCGKAECENAQIQQEVNDIHAAIDELASCDVLIIGAPMINHSVSSGLKTWIDQVCHAGLTFRFTSAGAVGLLTDKPTFIVSTRGGIYCDEAHLALDHQESYLQATLKLMGITNTHILRAEGVDKTQPGRELAEQNALAQIPDLITQVFNHYL</sequence>
<dbReference type="GO" id="GO:0010181">
    <property type="term" value="F:FMN binding"/>
    <property type="evidence" value="ECO:0007669"/>
    <property type="project" value="UniProtKB-UniRule"/>
</dbReference>
<evidence type="ECO:0000313" key="8">
    <source>
        <dbReference type="EMBL" id="QMP47090.1"/>
    </source>
</evidence>
<comment type="function">
    <text evidence="6">Also exhibits azoreductase activity. Catalyzes the reductive cleavage of the azo bond in aromatic azo compounds to the corresponding amines.</text>
</comment>
<dbReference type="PANTHER" id="PTHR43741">
    <property type="entry name" value="FMN-DEPENDENT NADH-AZOREDUCTASE 1"/>
    <property type="match status" value="1"/>
</dbReference>
<dbReference type="Proteomes" id="UP000271008">
    <property type="component" value="Unassembled WGS sequence"/>
</dbReference>
<evidence type="ECO:0000256" key="4">
    <source>
        <dbReference type="ARBA" id="ARBA00023027"/>
    </source>
</evidence>
<evidence type="ECO:0000256" key="3">
    <source>
        <dbReference type="ARBA" id="ARBA00023002"/>
    </source>
</evidence>
<reference evidence="8 11" key="2">
    <citation type="submission" date="2020-06" db="EMBL/GenBank/DDBJ databases">
        <title>REHAB project genomes.</title>
        <authorList>
            <person name="Shaw L.P."/>
        </authorList>
    </citation>
    <scope>NUCLEOTIDE SEQUENCE [LARGE SCALE GENOMIC DNA]</scope>
    <source>
        <strain evidence="8 11">RHB07-C04</strain>
    </source>
</reference>
<dbReference type="Proteomes" id="UP000514715">
    <property type="component" value="Chromosome"/>
</dbReference>
<dbReference type="AlphaFoldDB" id="A0A0A1A8X5"/>
<evidence type="ECO:0000313" key="11">
    <source>
        <dbReference type="Proteomes" id="UP000514715"/>
    </source>
</evidence>
<comment type="subunit">
    <text evidence="6">Homodimer.</text>
</comment>
<organism evidence="9 10">
    <name type="scientific">Escherichia coli</name>
    <dbReference type="NCBI Taxonomy" id="562"/>
    <lineage>
        <taxon>Bacteria</taxon>
        <taxon>Pseudomonadati</taxon>
        <taxon>Pseudomonadota</taxon>
        <taxon>Gammaproteobacteria</taxon>
        <taxon>Enterobacterales</taxon>
        <taxon>Enterobacteriaceae</taxon>
        <taxon>Escherichia</taxon>
    </lineage>
</organism>
<protein>
    <recommendedName>
        <fullName evidence="6">FMN dependent NADH:quinone oxidoreductase</fullName>
        <ecNumber evidence="6">1.6.5.-</ecNumber>
    </recommendedName>
    <alternativeName>
        <fullName evidence="6">Azo-dye reductase</fullName>
    </alternativeName>
    <alternativeName>
        <fullName evidence="6">FMN-dependent NADH-azo compound oxidoreductase</fullName>
    </alternativeName>
    <alternativeName>
        <fullName evidence="6">FMN-dependent NADH-azoreductase</fullName>
        <ecNumber evidence="6">1.7.1.17</ecNumber>
    </alternativeName>
</protein>
<feature type="binding site" evidence="6">
    <location>
        <begin position="139"/>
        <end position="142"/>
    </location>
    <ligand>
        <name>FMN</name>
        <dbReference type="ChEBI" id="CHEBI:58210"/>
    </ligand>
</feature>
<dbReference type="HAMAP" id="MF_01216">
    <property type="entry name" value="Azoreductase_type1"/>
    <property type="match status" value="1"/>
</dbReference>
<comment type="caution">
    <text evidence="6">Lacks conserved residue(s) required for the propagation of feature annotation.</text>
</comment>
<reference evidence="9 10" key="1">
    <citation type="submission" date="2018-11" db="EMBL/GenBank/DDBJ databases">
        <title>Enterobacteriaceae from Patient.</title>
        <authorList>
            <person name="Shen C."/>
            <person name="Yang Y."/>
            <person name="Tian G."/>
        </authorList>
    </citation>
    <scope>NUCLEOTIDE SEQUENCE [LARGE SCALE GENOMIC DNA]</scope>
    <source>
        <strain evidence="9 10">GBGD28</strain>
    </source>
</reference>
<comment type="catalytic activity">
    <reaction evidence="6">
        <text>2 a quinone + NADH + H(+) = 2 a 1,4-benzosemiquinone + NAD(+)</text>
        <dbReference type="Rhea" id="RHEA:65952"/>
        <dbReference type="ChEBI" id="CHEBI:15378"/>
        <dbReference type="ChEBI" id="CHEBI:57540"/>
        <dbReference type="ChEBI" id="CHEBI:57945"/>
        <dbReference type="ChEBI" id="CHEBI:132124"/>
        <dbReference type="ChEBI" id="CHEBI:134225"/>
    </reaction>
</comment>
<evidence type="ECO:0000256" key="1">
    <source>
        <dbReference type="ARBA" id="ARBA00022630"/>
    </source>
</evidence>
<keyword evidence="4 6" id="KW-0520">NAD</keyword>
<dbReference type="InterPro" id="IPR003680">
    <property type="entry name" value="Flavodoxin_fold"/>
</dbReference>
<feature type="binding site" evidence="6">
    <location>
        <begin position="15"/>
        <end position="17"/>
    </location>
    <ligand>
        <name>FMN</name>
        <dbReference type="ChEBI" id="CHEBI:58210"/>
    </ligand>
</feature>
<dbReference type="GO" id="GO:0009055">
    <property type="term" value="F:electron transfer activity"/>
    <property type="evidence" value="ECO:0007669"/>
    <property type="project" value="UniProtKB-UniRule"/>
</dbReference>
<dbReference type="EC" id="1.7.1.17" evidence="6"/>
<evidence type="ECO:0000259" key="7">
    <source>
        <dbReference type="Pfam" id="PF02525"/>
    </source>
</evidence>
<gene>
    <name evidence="6" type="primary">azoR</name>
    <name evidence="9" type="ORF">EIA08_17895</name>
    <name evidence="8" type="ORF">HVW04_20480</name>
</gene>
<dbReference type="GO" id="GO:0016655">
    <property type="term" value="F:oxidoreductase activity, acting on NAD(P)H, quinone or similar compound as acceptor"/>
    <property type="evidence" value="ECO:0007669"/>
    <property type="project" value="InterPro"/>
</dbReference>
<comment type="cofactor">
    <cofactor evidence="6">
        <name>FMN</name>
        <dbReference type="ChEBI" id="CHEBI:58210"/>
    </cofactor>
    <text evidence="6">Binds 1 FMN per subunit.</text>
</comment>
<keyword evidence="1 6" id="KW-0285">Flavoprotein</keyword>
<dbReference type="EMBL" id="RQTU01000019">
    <property type="protein sequence ID" value="RRD74072.1"/>
    <property type="molecule type" value="Genomic_DNA"/>
</dbReference>
<dbReference type="PANTHER" id="PTHR43741:SF4">
    <property type="entry name" value="FMN-DEPENDENT NADH:QUINONE OXIDOREDUCTASE"/>
    <property type="match status" value="1"/>
</dbReference>
<evidence type="ECO:0000256" key="2">
    <source>
        <dbReference type="ARBA" id="ARBA00022643"/>
    </source>
</evidence>
<comment type="similarity">
    <text evidence="6">Belongs to the azoreductase type 1 family.</text>
</comment>
<keyword evidence="2 6" id="KW-0288">FMN</keyword>
<comment type="catalytic activity">
    <reaction evidence="5">
        <text>N,N-dimethyl-1,4-phenylenediamine + anthranilate + 2 NAD(+) = 2-(4-dimethylaminophenyl)diazenylbenzoate + 2 NADH + 2 H(+)</text>
        <dbReference type="Rhea" id="RHEA:55872"/>
        <dbReference type="ChEBI" id="CHEBI:15378"/>
        <dbReference type="ChEBI" id="CHEBI:15783"/>
        <dbReference type="ChEBI" id="CHEBI:16567"/>
        <dbReference type="ChEBI" id="CHEBI:57540"/>
        <dbReference type="ChEBI" id="CHEBI:57945"/>
        <dbReference type="ChEBI" id="CHEBI:71579"/>
        <dbReference type="EC" id="1.7.1.17"/>
    </reaction>
    <physiologicalReaction direction="right-to-left" evidence="5">
        <dbReference type="Rhea" id="RHEA:55874"/>
    </physiologicalReaction>
</comment>
<dbReference type="GO" id="GO:0016652">
    <property type="term" value="F:oxidoreductase activity, acting on NAD(P)H as acceptor"/>
    <property type="evidence" value="ECO:0007669"/>
    <property type="project" value="UniProtKB-UniRule"/>
</dbReference>
<dbReference type="EMBL" id="CP057975">
    <property type="protein sequence ID" value="QMP47090.1"/>
    <property type="molecule type" value="Genomic_DNA"/>
</dbReference>
<dbReference type="InterPro" id="IPR050104">
    <property type="entry name" value="FMN-dep_NADH:Q_OxRdtase_AzoR1"/>
</dbReference>